<keyword evidence="2" id="KW-1185">Reference proteome</keyword>
<dbReference type="STRING" id="188906.SAMN04488526_1203"/>
<dbReference type="EMBL" id="FNZQ01000001">
    <property type="protein sequence ID" value="SEK67075.1"/>
    <property type="molecule type" value="Genomic_DNA"/>
</dbReference>
<reference evidence="1 2" key="1">
    <citation type="submission" date="2016-10" db="EMBL/GenBank/DDBJ databases">
        <authorList>
            <person name="de Groot N.N."/>
        </authorList>
    </citation>
    <scope>NUCLEOTIDE SEQUENCE [LARGE SCALE GENOMIC DNA]</scope>
    <source>
        <strain evidence="1 2">DSM 14858</strain>
    </source>
</reference>
<dbReference type="InterPro" id="IPR011006">
    <property type="entry name" value="CheY-like_superfamily"/>
</dbReference>
<dbReference type="SUPFAM" id="SSF52172">
    <property type="entry name" value="CheY-like"/>
    <property type="match status" value="1"/>
</dbReference>
<sequence length="132" mass="14018">MFRPGRMILAVGPCFRSHRAFLRARQALREEGMRLFAAHSQDEAALWLCEAAPAVVLIHLGLADGSPLAVADFCDYRRPDARVILLGGGGLAADGSLFCHVGNAAAILPAQIEASDLTALIAFHAGARREVA</sequence>
<proteinExistence type="predicted"/>
<gene>
    <name evidence="1" type="ORF">SAMN04488526_1203</name>
</gene>
<accession>A0A1H7J1V7</accession>
<name>A0A1H7J1V7_9RHOB</name>
<dbReference type="Proteomes" id="UP000199283">
    <property type="component" value="Unassembled WGS sequence"/>
</dbReference>
<evidence type="ECO:0000313" key="2">
    <source>
        <dbReference type="Proteomes" id="UP000199283"/>
    </source>
</evidence>
<dbReference type="AlphaFoldDB" id="A0A1H7J1V7"/>
<protein>
    <recommendedName>
        <fullName evidence="3">Response regulatory domain-containing protein</fullName>
    </recommendedName>
</protein>
<evidence type="ECO:0008006" key="3">
    <source>
        <dbReference type="Google" id="ProtNLM"/>
    </source>
</evidence>
<evidence type="ECO:0000313" key="1">
    <source>
        <dbReference type="EMBL" id="SEK67075.1"/>
    </source>
</evidence>
<organism evidence="1 2">
    <name type="scientific">Jannaschia helgolandensis</name>
    <dbReference type="NCBI Taxonomy" id="188906"/>
    <lineage>
        <taxon>Bacteria</taxon>
        <taxon>Pseudomonadati</taxon>
        <taxon>Pseudomonadota</taxon>
        <taxon>Alphaproteobacteria</taxon>
        <taxon>Rhodobacterales</taxon>
        <taxon>Roseobacteraceae</taxon>
        <taxon>Jannaschia</taxon>
    </lineage>
</organism>